<evidence type="ECO:0000256" key="1">
    <source>
        <dbReference type="SAM" id="MobiDB-lite"/>
    </source>
</evidence>
<dbReference type="SUPFAM" id="SSF53474">
    <property type="entry name" value="alpha/beta-Hydrolases"/>
    <property type="match status" value="1"/>
</dbReference>
<feature type="compositionally biased region" description="Low complexity" evidence="1">
    <location>
        <begin position="287"/>
        <end position="304"/>
    </location>
</feature>
<feature type="transmembrane region" description="Helical" evidence="2">
    <location>
        <begin position="75"/>
        <end position="102"/>
    </location>
</feature>
<evidence type="ECO:0000313" key="3">
    <source>
        <dbReference type="EMBL" id="OJD21726.1"/>
    </source>
</evidence>
<dbReference type="OrthoDB" id="202545at2759"/>
<keyword evidence="2" id="KW-0812">Transmembrane</keyword>
<evidence type="ECO:0008006" key="5">
    <source>
        <dbReference type="Google" id="ProtNLM"/>
    </source>
</evidence>
<keyword evidence="2" id="KW-0472">Membrane</keyword>
<name>A0A1J9PZE8_9EURO</name>
<reference evidence="3 4" key="1">
    <citation type="submission" date="2015-08" db="EMBL/GenBank/DDBJ databases">
        <title>Emmonsia species relationships and genome sequence.</title>
        <authorList>
            <person name="Cuomo C.A."/>
            <person name="Schwartz I.S."/>
            <person name="Kenyon C."/>
            <person name="De Hoog G.S."/>
            <person name="Govender N.P."/>
            <person name="Botha A."/>
            <person name="Moreno L."/>
            <person name="De Vries M."/>
            <person name="Munoz J.F."/>
            <person name="Stielow J.B."/>
        </authorList>
    </citation>
    <scope>NUCLEOTIDE SEQUENCE [LARGE SCALE GENOMIC DNA]</scope>
    <source>
        <strain evidence="3 4">EI222</strain>
    </source>
</reference>
<protein>
    <recommendedName>
        <fullName evidence="5">DUF676 domain-containing protein</fullName>
    </recommendedName>
</protein>
<feature type="region of interest" description="Disordered" evidence="1">
    <location>
        <begin position="445"/>
        <end position="464"/>
    </location>
</feature>
<sequence length="489" mass="53261">MSPATPPDTGTVCYVPPQRDDQVYTSPPRARQNPLALVWRDLRTLFSVLDLVPNLFSPFATNDPTDELSLSPPNIWYLATLVFVTILETLLGGLFLVAVALLPGWLSTAVFWGMVGLVWALCAPIQGPMMVESRVGVEEGDEEGVEDGVDGRKGEKWVFVNGVMVGNRGLANNCARLSRTFGRAITGIHNPTNGLVWDIIECIFQRSFAYNTYSIRYTYDYLKHCLTDPTVHKVVLIAHSQGGIIVSMALDLLFTNISAENMAKLEVYTFGSAAAHFNNPMRAIHTTTTSTSTPSPSVSPPTRGSRSKGVIRYIEHYVNGEDIVPRWGVMYNVRFAKTRYSGKVFIRNGATGHMFNQHYLDNIFPLDTRLLPPGCNRPGTPMGFLDQVVSVDECTCRDREAYYATAAAAAAEKAGSFESSAVIGAQGGCSEVSGGVISVSTGSGFCVEDPDDGDEDDDKNDGAGMTVRDLSRLWKYLGGADPDVDKRGL</sequence>
<comment type="caution">
    <text evidence="3">The sequence shown here is derived from an EMBL/GenBank/DDBJ whole genome shotgun (WGS) entry which is preliminary data.</text>
</comment>
<keyword evidence="4" id="KW-1185">Reference proteome</keyword>
<proteinExistence type="predicted"/>
<evidence type="ECO:0000256" key="2">
    <source>
        <dbReference type="SAM" id="Phobius"/>
    </source>
</evidence>
<feature type="region of interest" description="Disordered" evidence="1">
    <location>
        <begin position="287"/>
        <end position="306"/>
    </location>
</feature>
<dbReference type="PANTHER" id="PTHR42044:SF2">
    <property type="entry name" value="DUF676 DOMAIN-CONTAINING PROTEIN"/>
    <property type="match status" value="1"/>
</dbReference>
<dbReference type="EMBL" id="LGTZ01001304">
    <property type="protein sequence ID" value="OJD21726.1"/>
    <property type="molecule type" value="Genomic_DNA"/>
</dbReference>
<accession>A0A1J9PZE8</accession>
<gene>
    <name evidence="3" type="ORF">ACJ73_06932</name>
</gene>
<dbReference type="VEuPathDB" id="FungiDB:ACJ73_06932"/>
<dbReference type="STRING" id="1658174.A0A1J9PZE8"/>
<evidence type="ECO:0000313" key="4">
    <source>
        <dbReference type="Proteomes" id="UP000242791"/>
    </source>
</evidence>
<dbReference type="InterPro" id="IPR029058">
    <property type="entry name" value="AB_hydrolase_fold"/>
</dbReference>
<dbReference type="PANTHER" id="PTHR42044">
    <property type="entry name" value="DUF676 DOMAIN-CONTAINING PROTEIN-RELATED"/>
    <property type="match status" value="1"/>
</dbReference>
<dbReference type="Proteomes" id="UP000242791">
    <property type="component" value="Unassembled WGS sequence"/>
</dbReference>
<organism evidence="3 4">
    <name type="scientific">Blastomyces percursus</name>
    <dbReference type="NCBI Taxonomy" id="1658174"/>
    <lineage>
        <taxon>Eukaryota</taxon>
        <taxon>Fungi</taxon>
        <taxon>Dikarya</taxon>
        <taxon>Ascomycota</taxon>
        <taxon>Pezizomycotina</taxon>
        <taxon>Eurotiomycetes</taxon>
        <taxon>Eurotiomycetidae</taxon>
        <taxon>Onygenales</taxon>
        <taxon>Ajellomycetaceae</taxon>
        <taxon>Blastomyces</taxon>
    </lineage>
</organism>
<keyword evidence="2" id="KW-1133">Transmembrane helix</keyword>
<feature type="compositionally biased region" description="Acidic residues" evidence="1">
    <location>
        <begin position="448"/>
        <end position="459"/>
    </location>
</feature>
<dbReference type="AlphaFoldDB" id="A0A1J9PZE8"/>
<feature type="transmembrane region" description="Helical" evidence="2">
    <location>
        <begin position="109"/>
        <end position="127"/>
    </location>
</feature>